<accession>A0A0L6U7A9</accession>
<keyword evidence="1" id="KW-0677">Repeat</keyword>
<comment type="caution">
    <text evidence="4">The sequence shown here is derived from an EMBL/GenBank/DDBJ whole genome shotgun (WGS) entry which is preliminary data.</text>
</comment>
<feature type="repeat" description="PPR" evidence="2">
    <location>
        <begin position="1313"/>
        <end position="1347"/>
    </location>
</feature>
<feature type="compositionally biased region" description="Polar residues" evidence="3">
    <location>
        <begin position="166"/>
        <end position="179"/>
    </location>
</feature>
<protein>
    <recommendedName>
        <fullName evidence="6">Pentacotripeptide-repeat region of PRORP domain-containing protein</fullName>
    </recommendedName>
</protein>
<dbReference type="NCBIfam" id="TIGR00756">
    <property type="entry name" value="PPR"/>
    <property type="match status" value="2"/>
</dbReference>
<feature type="compositionally biased region" description="Polar residues" evidence="3">
    <location>
        <begin position="188"/>
        <end position="207"/>
    </location>
</feature>
<dbReference type="PANTHER" id="PTHR47933">
    <property type="entry name" value="PENTATRICOPEPTIDE REPEAT-CONTAINING PROTEIN 1, MITOCHONDRIAL"/>
    <property type="match status" value="1"/>
</dbReference>
<reference evidence="4 5" key="1">
    <citation type="submission" date="2015-08" db="EMBL/GenBank/DDBJ databases">
        <title>Next Generation Sequencing and Analysis of the Genome of Puccinia sorghi L Schw, the Causal Agent of Maize Common Rust.</title>
        <authorList>
            <person name="Rochi L."/>
            <person name="Burguener G."/>
            <person name="Darino M."/>
            <person name="Turjanski A."/>
            <person name="Kreff E."/>
            <person name="Dieguez M.J."/>
            <person name="Sacco F."/>
        </authorList>
    </citation>
    <scope>NUCLEOTIDE SEQUENCE [LARGE SCALE GENOMIC DNA]</scope>
    <source>
        <strain evidence="4 5">RO10H11247</strain>
    </source>
</reference>
<feature type="compositionally biased region" description="Low complexity" evidence="3">
    <location>
        <begin position="46"/>
        <end position="61"/>
    </location>
</feature>
<gene>
    <name evidence="4" type="ORF">VP01_920g2</name>
</gene>
<organism evidence="4 5">
    <name type="scientific">Puccinia sorghi</name>
    <dbReference type="NCBI Taxonomy" id="27349"/>
    <lineage>
        <taxon>Eukaryota</taxon>
        <taxon>Fungi</taxon>
        <taxon>Dikarya</taxon>
        <taxon>Basidiomycota</taxon>
        <taxon>Pucciniomycotina</taxon>
        <taxon>Pucciniomycetes</taxon>
        <taxon>Pucciniales</taxon>
        <taxon>Pucciniaceae</taxon>
        <taxon>Puccinia</taxon>
    </lineage>
</organism>
<dbReference type="STRING" id="27349.A0A0L6U7A9"/>
<feature type="region of interest" description="Disordered" evidence="3">
    <location>
        <begin position="1081"/>
        <end position="1145"/>
    </location>
</feature>
<dbReference type="Pfam" id="PF01535">
    <property type="entry name" value="PPR"/>
    <property type="match status" value="1"/>
</dbReference>
<sequence length="1673" mass="184865">MLFPKLATHISPFKLSHFANRGHQHFQNLRNTFTNLNLGSTHNLTNSSTSSGLGSSASGSSASGGAGGAKWSAGSRTHWNQQAHSRLITHANATAQEGFGSRLNEDEEDHDELCNQSLSTISLYNKRNRTISSRWHYEQNALNSTSTTPLDPSSLQARCKPAFVQSSSKLNSDLSTDNPNPLPPSSDHLISNLSPNQHSRTTFLTQKPSRRHSIHSIPLSSLPILPVSTAQARRFSTGNITIPNSKRLNHLTGIPPSHQRKHSTIGTQSQPGPSIDINTPLTPTQPLPNPPDSLSKSDQLEVPITPQSFNQQWLQRSINTILNTDQNSYSTFYQLRKILDSYISSTAQPSSNIIDLLFWGMVVNKPNFEPITNLLKCHQFLLRSTPFQPTPQTYSILLTAICKRDVGNAKELEYRKNRLATISLNQQLNQSLPNLSLAPVPTTEDVRVMSQLSAEPNHSYAARLFNSLDRELVNQLQPAALDSLIKSCANVDLFGSAPSVAEATARLELASKAFKILEDRQALTAESYSSLITLMGLSKKLSRAKALFESYKHSRSDPDAQHSTLYHQYHLQPPSSLSLVAPDSLAVQKCQPELVNESSDAHVLLSLMRVHLATGDSISAIALLEESLRPTVDSSSHFKSSAEHILEVVLGFIRSNDYASASKWIKRLFNGDHASYQLDDPNRRREFMDRIVNLACESSRGFDGIGVAYDAAMISIDQIDFQFDSKSMAALMARLRNVLNASLVQALHQSACLNSSDGPANAAIISKIQDSLEKACSIVCYIITKRSALLKTDDGKLEAISDLQTYGMIENIAKRVIHTCNAIKNQWITSPSEALGYLGRFSDDLLVRLMSHYSILPDIRDLQSISSELRQQSSYLTGLLTSYQTILQPIPAPPHEPAAAQRLLEHQFKFGLKITTPMILNNLTLVLAMQFYQLYVSGPDMDQYLSSINDWVVLLTVGAILEIQAKEGKTIPSIQRDPSSNSQAFLEPLLARFGTALKASNLSVERLDQAFDAQLLLRVIQQYGLKTPQDDLSQDCLQKLKAQHPNWESGSTPRFEHYIKEGDKYLSNRFGLLRDGLTASTESSVPLTQAPTVNSPLNDTDAAHTADGSGSISPLDHSETSPSQAAAVPGVATNPGSSHSPPSTLPVVHTPFKSFNEQLSQLALSMFCSKDLPELDRLHAAVHQSTLQGHYLTPDASSALIETYGRHRQLSRLREMYVNAHVALASLDSGTTSDQALRSVSWSRVEDRMIIGLAYCGLLDEVTIHKNRLLNSGCSPTADAYAAMIQHAHETTDDASMALAYFEEAIQNRVTPNTFLCNTIISKLSKARRSTEALEVFDYMKQCNLPRNSVTFGAIINACSKTGDETKAEELFQEMLRSKNFKPRIPPFNTMIQLFTQNVKQPNRQKVLHYYDLMTKYDLPPSDHTYNLLMQAYGFIEPCDPAAMERVFQRACADRNVMITGAHWSTLLNVKGCVRKDLEGAVALFEQISSHASGQKMRRVGGEVCSQLPDAVCYEALFNVFLAFKRADLVPQYVERMKREGIHMTAYVVNTLMKVYASSGQIQAARDLFESLVDPPPGHAGLFNHPSTHAPKPSSSPDNPTSRSSPPSTLNLASSSIGKVGDPIYREPSCYETIIRIEFGLGHLDHVNSLITRLERRAYPTAIVNRIKKIVNL</sequence>
<evidence type="ECO:0000256" key="3">
    <source>
        <dbReference type="SAM" id="MobiDB-lite"/>
    </source>
</evidence>
<dbReference type="Gene3D" id="1.25.40.10">
    <property type="entry name" value="Tetratricopeptide repeat domain"/>
    <property type="match status" value="2"/>
</dbReference>
<evidence type="ECO:0008006" key="6">
    <source>
        <dbReference type="Google" id="ProtNLM"/>
    </source>
</evidence>
<dbReference type="GO" id="GO:0003729">
    <property type="term" value="F:mRNA binding"/>
    <property type="evidence" value="ECO:0007669"/>
    <property type="project" value="TreeGrafter"/>
</dbReference>
<evidence type="ECO:0000256" key="2">
    <source>
        <dbReference type="PROSITE-ProRule" id="PRU00708"/>
    </source>
</evidence>
<evidence type="ECO:0000313" key="4">
    <source>
        <dbReference type="EMBL" id="KNZ44389.1"/>
    </source>
</evidence>
<proteinExistence type="predicted"/>
<dbReference type="Proteomes" id="UP000037035">
    <property type="component" value="Unassembled WGS sequence"/>
</dbReference>
<feature type="compositionally biased region" description="Low complexity" evidence="3">
    <location>
        <begin position="1593"/>
        <end position="1608"/>
    </location>
</feature>
<evidence type="ECO:0000256" key="1">
    <source>
        <dbReference type="ARBA" id="ARBA00022737"/>
    </source>
</evidence>
<dbReference type="PROSITE" id="PS51375">
    <property type="entry name" value="PPR"/>
    <property type="match status" value="2"/>
</dbReference>
<feature type="repeat" description="PPR" evidence="2">
    <location>
        <begin position="1348"/>
        <end position="1383"/>
    </location>
</feature>
<feature type="compositionally biased region" description="Polar residues" evidence="3">
    <location>
        <begin position="1081"/>
        <end position="1098"/>
    </location>
</feature>
<dbReference type="InterPro" id="IPR002885">
    <property type="entry name" value="PPR_rpt"/>
</dbReference>
<dbReference type="OrthoDB" id="185373at2759"/>
<feature type="region of interest" description="Disordered" evidence="3">
    <location>
        <begin position="1580"/>
        <end position="1615"/>
    </location>
</feature>
<evidence type="ECO:0000313" key="5">
    <source>
        <dbReference type="Proteomes" id="UP000037035"/>
    </source>
</evidence>
<feature type="region of interest" description="Disordered" evidence="3">
    <location>
        <begin position="238"/>
        <end position="298"/>
    </location>
</feature>
<keyword evidence="5" id="KW-1185">Reference proteome</keyword>
<dbReference type="PANTHER" id="PTHR47933:SF11">
    <property type="entry name" value="PENTATRICOPEPTIDE REPEAT-CONTAINING PROTEIN 2"/>
    <property type="match status" value="1"/>
</dbReference>
<feature type="region of interest" description="Disordered" evidence="3">
    <location>
        <begin position="46"/>
        <end position="80"/>
    </location>
</feature>
<dbReference type="EMBL" id="LAVV01014838">
    <property type="protein sequence ID" value="KNZ44389.1"/>
    <property type="molecule type" value="Genomic_DNA"/>
</dbReference>
<feature type="region of interest" description="Disordered" evidence="3">
    <location>
        <begin position="166"/>
        <end position="212"/>
    </location>
</feature>
<dbReference type="InterPro" id="IPR011990">
    <property type="entry name" value="TPR-like_helical_dom_sf"/>
</dbReference>
<dbReference type="InterPro" id="IPR051240">
    <property type="entry name" value="Mito_RNA-Proc/Resp"/>
</dbReference>
<dbReference type="VEuPathDB" id="FungiDB:VP01_920g2"/>
<dbReference type="Pfam" id="PF13041">
    <property type="entry name" value="PPR_2"/>
    <property type="match status" value="1"/>
</dbReference>
<name>A0A0L6U7A9_9BASI</name>